<feature type="binding site" evidence="1">
    <location>
        <position position="109"/>
    </location>
    <ligand>
        <name>L-histidine</name>
        <dbReference type="ChEBI" id="CHEBI:57595"/>
    </ligand>
</feature>
<feature type="binding site" evidence="1">
    <location>
        <position position="96"/>
    </location>
    <ligand>
        <name>L-histidine</name>
        <dbReference type="ChEBI" id="CHEBI:57595"/>
    </ligand>
</feature>
<dbReference type="PANTHER" id="PTHR11476:SF7">
    <property type="entry name" value="HISTIDINE--TRNA LIGASE"/>
    <property type="match status" value="1"/>
</dbReference>
<dbReference type="GO" id="GO:0016740">
    <property type="term" value="F:transferase activity"/>
    <property type="evidence" value="ECO:0007669"/>
    <property type="project" value="UniProtKB-ARBA"/>
</dbReference>
<feature type="binding site" evidence="1">
    <location>
        <position position="113"/>
    </location>
    <ligand>
        <name>L-histidine</name>
        <dbReference type="ChEBI" id="CHEBI:57595"/>
    </ligand>
</feature>
<dbReference type="PANTHER" id="PTHR11476">
    <property type="entry name" value="HISTIDYL-TRNA SYNTHETASE"/>
    <property type="match status" value="1"/>
</dbReference>
<dbReference type="InterPro" id="IPR004516">
    <property type="entry name" value="HisRS/HisZ"/>
</dbReference>
<organism evidence="3 4">
    <name type="scientific">Evtepia gabavorous</name>
    <dbReference type="NCBI Taxonomy" id="2211183"/>
    <lineage>
        <taxon>Bacteria</taxon>
        <taxon>Bacillati</taxon>
        <taxon>Bacillota</taxon>
        <taxon>Clostridia</taxon>
        <taxon>Eubacteriales</taxon>
        <taxon>Evtepia</taxon>
    </lineage>
</organism>
<feature type="binding site" evidence="1">
    <location>
        <begin position="259"/>
        <end position="260"/>
    </location>
    <ligand>
        <name>L-histidine</name>
        <dbReference type="ChEBI" id="CHEBI:57595"/>
    </ligand>
</feature>
<keyword evidence="4" id="KW-1185">Reference proteome</keyword>
<feature type="domain" description="Class II Histidinyl-tRNA synthetase (HisRS)-like catalytic core" evidence="2">
    <location>
        <begin position="12"/>
        <end position="305"/>
    </location>
</feature>
<feature type="binding site" evidence="1">
    <location>
        <begin position="69"/>
        <end position="71"/>
    </location>
    <ligand>
        <name>L-histidine</name>
        <dbReference type="ChEBI" id="CHEBI:57595"/>
    </ligand>
</feature>
<dbReference type="Proteomes" id="UP000260649">
    <property type="component" value="Unassembled WGS sequence"/>
</dbReference>
<comment type="caution">
    <text evidence="3">The sequence shown here is derived from an EMBL/GenBank/DDBJ whole genome shotgun (WGS) entry which is preliminary data.</text>
</comment>
<evidence type="ECO:0000256" key="1">
    <source>
        <dbReference type="PIRSR" id="PIRSR001549-1"/>
    </source>
</evidence>
<dbReference type="Gene3D" id="3.30.930.10">
    <property type="entry name" value="Bira Bifunctional Protein, Domain 2"/>
    <property type="match status" value="1"/>
</dbReference>
<dbReference type="OrthoDB" id="9800814at2"/>
<dbReference type="GO" id="GO:0005737">
    <property type="term" value="C:cytoplasm"/>
    <property type="evidence" value="ECO:0007669"/>
    <property type="project" value="InterPro"/>
</dbReference>
<dbReference type="EMBL" id="QQRQ01000006">
    <property type="protein sequence ID" value="RFT06838.1"/>
    <property type="molecule type" value="Genomic_DNA"/>
</dbReference>
<protein>
    <recommendedName>
        <fullName evidence="2">Class II Histidinyl-tRNA synthetase (HisRS)-like catalytic core domain-containing protein</fullName>
    </recommendedName>
</protein>
<dbReference type="RefSeq" id="WP_117142008.1">
    <property type="nucleotide sequence ID" value="NZ_CAKXKJ010000006.1"/>
</dbReference>
<evidence type="ECO:0000259" key="2">
    <source>
        <dbReference type="Pfam" id="PF13393"/>
    </source>
</evidence>
<dbReference type="Pfam" id="PF13393">
    <property type="entry name" value="tRNA-synt_His"/>
    <property type="match status" value="1"/>
</dbReference>
<dbReference type="GO" id="GO:0140096">
    <property type="term" value="F:catalytic activity, acting on a protein"/>
    <property type="evidence" value="ECO:0007669"/>
    <property type="project" value="UniProtKB-ARBA"/>
</dbReference>
<dbReference type="SUPFAM" id="SSF55681">
    <property type="entry name" value="Class II aaRS and biotin synthetases"/>
    <property type="match status" value="1"/>
</dbReference>
<dbReference type="InterPro" id="IPR045864">
    <property type="entry name" value="aa-tRNA-synth_II/BPL/LPL"/>
</dbReference>
<dbReference type="PIRSF" id="PIRSF001549">
    <property type="entry name" value="His-tRNA_synth"/>
    <property type="match status" value="1"/>
</dbReference>
<sequence>MQLDWTILRSGEQIMYRLRGLYERYGYRRFKMSKFEEYDLYVRNKDFLVSDRMITFTDARGILMALKPDVTLSIIKNTRAEEAGPRKVYYNESVYRSGQGEETFQEIMQTGLECIGELDLYHIYEVIALAVESLRAIHPDYVLDVSHMGLVSGFMEAAGVTEAEYPEVMTAVRAKNLAGLEDFCRRRGLSGTVQALLERLVTTYGTMEAVLEELAPLCVGGKKTREAWEELNSLCGLLKANGLAERVYLDFSVEGDMGYYSGIVFRGFLKNLSAGVLSGGQYDKMVEKMGKPCGAMGFAIYLNELERLGPAQPPFDAEVLVLYDEATDLKDLTARLAALAGQGKRVLAWRQAGGALRARETMDLRGGRTT</sequence>
<accession>A0A3E2B493</accession>
<evidence type="ECO:0000313" key="3">
    <source>
        <dbReference type="EMBL" id="RFT06838.1"/>
    </source>
</evidence>
<proteinExistence type="predicted"/>
<name>A0A3E2B493_9FIRM</name>
<dbReference type="InterPro" id="IPR041715">
    <property type="entry name" value="HisRS-like_core"/>
</dbReference>
<dbReference type="AlphaFoldDB" id="A0A3E2B493"/>
<gene>
    <name evidence="3" type="ORF">DV520_05140</name>
</gene>
<dbReference type="GeneID" id="97995119"/>
<evidence type="ECO:0000313" key="4">
    <source>
        <dbReference type="Proteomes" id="UP000260649"/>
    </source>
</evidence>
<reference evidence="3 4" key="1">
    <citation type="submission" date="2018-07" db="EMBL/GenBank/DDBJ databases">
        <title>GABA Modulating Bacteria of the Human Gut Microbiota.</title>
        <authorList>
            <person name="Strandwitz P."/>
            <person name="Kim K.H."/>
            <person name="Terekhova D."/>
            <person name="Liu J.K."/>
            <person name="Sharma A."/>
            <person name="Levering J."/>
            <person name="Mcdonald D."/>
            <person name="Dietrich D."/>
            <person name="Ramadhar T.R."/>
            <person name="Lekbua A."/>
            <person name="Mroue N."/>
            <person name="Liston C."/>
            <person name="Stewart E.J."/>
            <person name="Dubin M.J."/>
            <person name="Zengler K."/>
            <person name="Knight R."/>
            <person name="Gilbert J.A."/>
            <person name="Clardy J."/>
            <person name="Lewis K."/>
        </authorList>
    </citation>
    <scope>NUCLEOTIDE SEQUENCE [LARGE SCALE GENOMIC DNA]</scope>
    <source>
        <strain evidence="3 4">KLE1738</strain>
    </source>
</reference>